<comment type="caution">
    <text evidence="1">The sequence shown here is derived from an EMBL/GenBank/DDBJ whole genome shotgun (WGS) entry which is preliminary data.</text>
</comment>
<name>A0A3M2WTA2_PSEYM</name>
<dbReference type="Proteomes" id="UP000282378">
    <property type="component" value="Unassembled WGS sequence"/>
</dbReference>
<accession>A0A3M2WTA2</accession>
<gene>
    <name evidence="1" type="ORF">APX70_06460</name>
</gene>
<evidence type="ECO:0000313" key="1">
    <source>
        <dbReference type="EMBL" id="RML54763.1"/>
    </source>
</evidence>
<reference evidence="1 2" key="1">
    <citation type="submission" date="2018-08" db="EMBL/GenBank/DDBJ databases">
        <title>Recombination of ecologically and evolutionarily significant loci maintains genetic cohesion in the Pseudomonas syringae species complex.</title>
        <authorList>
            <person name="Dillon M."/>
            <person name="Thakur S."/>
            <person name="Almeida R.N.D."/>
            <person name="Weir B.S."/>
            <person name="Guttman D.S."/>
        </authorList>
    </citation>
    <scope>NUCLEOTIDE SEQUENCE [LARGE SCALE GENOMIC DNA]</scope>
    <source>
        <strain evidence="1 2">88_10</strain>
    </source>
</reference>
<sequence length="77" mass="8322">MRGYFGKLLLIATDQHDARAFMCETLGGRFADSRTGSGDNNDFLGESIHAAAPKERMGYEVDCAVLRSVQSHSASAL</sequence>
<dbReference type="AlphaFoldDB" id="A0A3M2WTA2"/>
<evidence type="ECO:0000313" key="2">
    <source>
        <dbReference type="Proteomes" id="UP000282378"/>
    </source>
</evidence>
<organism evidence="1 2">
    <name type="scientific">Pseudomonas syringae pv. maculicola</name>
    <dbReference type="NCBI Taxonomy" id="59511"/>
    <lineage>
        <taxon>Bacteria</taxon>
        <taxon>Pseudomonadati</taxon>
        <taxon>Pseudomonadota</taxon>
        <taxon>Gammaproteobacteria</taxon>
        <taxon>Pseudomonadales</taxon>
        <taxon>Pseudomonadaceae</taxon>
        <taxon>Pseudomonas</taxon>
    </lineage>
</organism>
<proteinExistence type="predicted"/>
<dbReference type="EMBL" id="RBNL01003268">
    <property type="protein sequence ID" value="RML54763.1"/>
    <property type="molecule type" value="Genomic_DNA"/>
</dbReference>
<protein>
    <submittedName>
        <fullName evidence="1">Uncharacterized protein</fullName>
    </submittedName>
</protein>